<organism evidence="1 2">
    <name type="scientific">Nibea albiflora</name>
    <name type="common">Yellow drum</name>
    <name type="synonym">Corvina albiflora</name>
    <dbReference type="NCBI Taxonomy" id="240163"/>
    <lineage>
        <taxon>Eukaryota</taxon>
        <taxon>Metazoa</taxon>
        <taxon>Chordata</taxon>
        <taxon>Craniata</taxon>
        <taxon>Vertebrata</taxon>
        <taxon>Euteleostomi</taxon>
        <taxon>Actinopterygii</taxon>
        <taxon>Neopterygii</taxon>
        <taxon>Teleostei</taxon>
        <taxon>Neoteleostei</taxon>
        <taxon>Acanthomorphata</taxon>
        <taxon>Eupercaria</taxon>
        <taxon>Sciaenidae</taxon>
        <taxon>Nibea</taxon>
    </lineage>
</organism>
<protein>
    <submittedName>
        <fullName evidence="1">Propionyl-CoA carboxylase beta chain</fullName>
    </submittedName>
</protein>
<accession>A0ACB7FJE3</accession>
<dbReference type="Proteomes" id="UP000805704">
    <property type="component" value="Chromosome 11"/>
</dbReference>
<dbReference type="EMBL" id="CM024799">
    <property type="protein sequence ID" value="KAG8013206.1"/>
    <property type="molecule type" value="Genomic_DNA"/>
</dbReference>
<evidence type="ECO:0000313" key="1">
    <source>
        <dbReference type="EMBL" id="KAG8013206.1"/>
    </source>
</evidence>
<evidence type="ECO:0000313" key="2">
    <source>
        <dbReference type="Proteomes" id="UP000805704"/>
    </source>
</evidence>
<gene>
    <name evidence="1" type="primary">PCCB</name>
    <name evidence="1" type="ORF">GBF38_021470</name>
</gene>
<name>A0ACB7FJE3_NIBAL</name>
<keyword evidence="2" id="KW-1185">Reference proteome</keyword>
<reference evidence="1" key="1">
    <citation type="submission" date="2020-04" db="EMBL/GenBank/DDBJ databases">
        <title>A chromosome-scale assembly and high-density genetic map of the yellow drum (Nibea albiflora) genome.</title>
        <authorList>
            <person name="Xu D."/>
            <person name="Zhang W."/>
            <person name="Chen R."/>
            <person name="Tan P."/>
            <person name="Wang L."/>
            <person name="Song H."/>
            <person name="Tian L."/>
            <person name="Zhu Q."/>
            <person name="Wang B."/>
        </authorList>
    </citation>
    <scope>NUCLEOTIDE SEQUENCE</scope>
    <source>
        <strain evidence="1">ZJHYS-2018</strain>
    </source>
</reference>
<comment type="caution">
    <text evidence="1">The sequence shown here is derived from an EMBL/GenBank/DDBJ whole genome shotgun (WGS) entry which is preliminary data.</text>
</comment>
<sequence>MMAAFSVARSSCGLINGLRASFRSLAPGKYGAVASAAVPQTNLLRDCRRYSVGHLSVKERIDKKRKAALVGGGQNRIDAQHKRGKLTARERVELLLDPDSFVESDMFVEHRCSDFGMEQDRNKFPGDSVVTGRGRINGRLVYVFSQDFTVFGGSLSGAHAQKICKIMDQAMTVGAPVIGLNDSGGARIQEGVESLAGYADIFLRNVLASGVIPQISLIMGPCAGGAVYSPALTDFTFMVKDTSYLFITGPDVVKSVTNEDVTQEELGGAKTHTTVSGVAHHAFENDVEALLNMREFFNFLPLSNQDPSPIRECHDPRTTNHLHLHFTEQPITFTSTSQDNQSLVHNGGISIVDERDFFEIMPNYAKNIVVGFARMNGRTVGIVGNQPKVASGCLDINSSVKGARFVRFCDAFNIPIITFVDVPGFLPGTAQEYGGIIRHGAKLLYAFAEATVPKITVITRKAYGGAYDVMSSKHLRGDVNYAWPSAEVAVMGAKGAVQIIFRGKENQAEAEAEYVEKFANPFPAAVRGFVDDIIEPSTTRKKICRDLEVLASKKQVNPWKKHANIPL</sequence>
<proteinExistence type="predicted"/>